<dbReference type="AlphaFoldDB" id="A0A0K2YA80"/>
<keyword evidence="1 3" id="KW-0413">Isomerase</keyword>
<feature type="domain" description="UDP-N-acetylglucosamine 2-epimerase" evidence="2">
    <location>
        <begin position="3"/>
        <end position="120"/>
    </location>
</feature>
<dbReference type="GeneID" id="76197136"/>
<dbReference type="SUPFAM" id="SSF53756">
    <property type="entry name" value="UDP-Glycosyltransferase/glycogen phosphorylase"/>
    <property type="match status" value="1"/>
</dbReference>
<evidence type="ECO:0000256" key="1">
    <source>
        <dbReference type="RuleBase" id="RU003513"/>
    </source>
</evidence>
<dbReference type="Proteomes" id="UP000046090">
    <property type="component" value="Unassembled WGS sequence"/>
</dbReference>
<accession>A0A0K2YA80</accession>
<dbReference type="Pfam" id="PF02350">
    <property type="entry name" value="Epimerase_2"/>
    <property type="match status" value="1"/>
</dbReference>
<evidence type="ECO:0000313" key="4">
    <source>
        <dbReference type="Proteomes" id="UP000046090"/>
    </source>
</evidence>
<dbReference type="RefSeq" id="WP_015106812.1">
    <property type="nucleotide sequence ID" value="NZ_AP026684.1"/>
</dbReference>
<proteinExistence type="inferred from homology"/>
<dbReference type="GO" id="GO:0008761">
    <property type="term" value="F:UDP-N-acetylglucosamine 2-epimerase activity"/>
    <property type="evidence" value="ECO:0007669"/>
    <property type="project" value="UniProtKB-EC"/>
</dbReference>
<dbReference type="Gene3D" id="3.40.50.2000">
    <property type="entry name" value="Glycogen Phosphorylase B"/>
    <property type="match status" value="1"/>
</dbReference>
<evidence type="ECO:0000313" key="3">
    <source>
        <dbReference type="EMBL" id="CRI34609.1"/>
    </source>
</evidence>
<gene>
    <name evidence="3" type="ORF">HHE01_04100</name>
</gene>
<dbReference type="InterPro" id="IPR003331">
    <property type="entry name" value="UDP_GlcNAc_Epimerase_2_dom"/>
</dbReference>
<sequence length="181" mass="20820">MAGKYGIFLYHPVVSEIADLPHTIYEILDGYKLVANERQNFVCIYHNNDLGSEAILNALETLQAHPNFVCFLRMKFGCFLTLLKNAEFILYNSSTGIREVGVYGVSCLNLGSRQHKRSNASPTSHRLKRSVPRHFRGDFNKQGHITLQSHLPFWHGCKRRAFFKRPNARNFQHSHAKVFCL</sequence>
<dbReference type="EC" id="5.1.3.14" evidence="3"/>
<organism evidence="3 4">
    <name type="scientific">Helicobacter heilmannii</name>
    <dbReference type="NCBI Taxonomy" id="35817"/>
    <lineage>
        <taxon>Bacteria</taxon>
        <taxon>Pseudomonadati</taxon>
        <taxon>Campylobacterota</taxon>
        <taxon>Epsilonproteobacteria</taxon>
        <taxon>Campylobacterales</taxon>
        <taxon>Helicobacteraceae</taxon>
        <taxon>Helicobacter</taxon>
    </lineage>
</organism>
<protein>
    <submittedName>
        <fullName evidence="3">UDP-N-acetylglucosamine 2-epimerase</fullName>
        <ecNumber evidence="3">5.1.3.14</ecNumber>
    </submittedName>
</protein>
<name>A0A0K2YA80_HELHE</name>
<dbReference type="EMBL" id="CDMK01000002">
    <property type="protein sequence ID" value="CRI34609.1"/>
    <property type="molecule type" value="Genomic_DNA"/>
</dbReference>
<comment type="similarity">
    <text evidence="1">Belongs to the UDP-N-acetylglucosamine 2-epimerase family.</text>
</comment>
<evidence type="ECO:0000259" key="2">
    <source>
        <dbReference type="Pfam" id="PF02350"/>
    </source>
</evidence>
<reference evidence="4" key="1">
    <citation type="submission" date="2014-12" db="EMBL/GenBank/DDBJ databases">
        <authorList>
            <person name="Smet A."/>
        </authorList>
    </citation>
    <scope>NUCLEOTIDE SEQUENCE [LARGE SCALE GENOMIC DNA]</scope>
</reference>
<keyword evidence="4" id="KW-1185">Reference proteome</keyword>